<dbReference type="EMBL" id="MDEO01000033">
    <property type="protein sequence ID" value="OCX16621.1"/>
    <property type="molecule type" value="Genomic_DNA"/>
</dbReference>
<reference evidence="1 2" key="1">
    <citation type="submission" date="2016-08" db="EMBL/GenBank/DDBJ databases">
        <title>Whole genome sequence of Mesorhizobium sp. strain UASWS1009 isolated from industrial sewage.</title>
        <authorList>
            <person name="Crovadore J."/>
            <person name="Calmin G."/>
            <person name="Chablais R."/>
            <person name="Cochard B."/>
            <person name="Lefort F."/>
        </authorList>
    </citation>
    <scope>NUCLEOTIDE SEQUENCE [LARGE SCALE GENOMIC DNA]</scope>
    <source>
        <strain evidence="1 2">UASWS1009</strain>
    </source>
</reference>
<comment type="caution">
    <text evidence="1">The sequence shown here is derived from an EMBL/GenBank/DDBJ whole genome shotgun (WGS) entry which is preliminary data.</text>
</comment>
<dbReference type="SUPFAM" id="SSF55811">
    <property type="entry name" value="Nudix"/>
    <property type="match status" value="1"/>
</dbReference>
<sequence>MTVAKFELPRDQIVPVTAVEVRLDPGPHPFELENVAAIEANWRQEHAANPRLFDGAMVLLSELKLDGQGRLVGRCHNVRFATMLYWRKNKGSPDIEHCFAQAALVSRDGALVAVRMGPHTANAGRIYFAAGSFEAVDFVQDRADIAANMHREVKEETGLDLGDVRHEPLYHLHSINGSTMLFRRYFLADDADVVADGIRTFVASEADPEIEGPVVIRSAQNLPEGALNHLAAVARWHFG</sequence>
<dbReference type="Proteomes" id="UP000094412">
    <property type="component" value="Unassembled WGS sequence"/>
</dbReference>
<dbReference type="AlphaFoldDB" id="A0A1C2DPD7"/>
<accession>A0A1C2DPD7</accession>
<name>A0A1C2DPD7_9HYPH</name>
<gene>
    <name evidence="1" type="ORF">QV13_16755</name>
</gene>
<organism evidence="1 2">
    <name type="scientific">Mesorhizobium hungaricum</name>
    <dbReference type="NCBI Taxonomy" id="1566387"/>
    <lineage>
        <taxon>Bacteria</taxon>
        <taxon>Pseudomonadati</taxon>
        <taxon>Pseudomonadota</taxon>
        <taxon>Alphaproteobacteria</taxon>
        <taxon>Hyphomicrobiales</taxon>
        <taxon>Phyllobacteriaceae</taxon>
        <taxon>Mesorhizobium</taxon>
    </lineage>
</organism>
<dbReference type="Gene3D" id="3.90.79.10">
    <property type="entry name" value="Nucleoside Triphosphate Pyrophosphohydrolase"/>
    <property type="match status" value="1"/>
</dbReference>
<dbReference type="CDD" id="cd02883">
    <property type="entry name" value="NUDIX_Hydrolase"/>
    <property type="match status" value="1"/>
</dbReference>
<protein>
    <recommendedName>
        <fullName evidence="3">NUDIX hydrolase</fullName>
    </recommendedName>
</protein>
<evidence type="ECO:0000313" key="1">
    <source>
        <dbReference type="EMBL" id="OCX16621.1"/>
    </source>
</evidence>
<proteinExistence type="predicted"/>
<keyword evidence="2" id="KW-1185">Reference proteome</keyword>
<evidence type="ECO:0008006" key="3">
    <source>
        <dbReference type="Google" id="ProtNLM"/>
    </source>
</evidence>
<dbReference type="InterPro" id="IPR015797">
    <property type="entry name" value="NUDIX_hydrolase-like_dom_sf"/>
</dbReference>
<dbReference type="STRING" id="1566387.QV13_16755"/>
<evidence type="ECO:0000313" key="2">
    <source>
        <dbReference type="Proteomes" id="UP000094412"/>
    </source>
</evidence>
<dbReference type="OrthoDB" id="9806849at2"/>